<organism evidence="2 3">
    <name type="scientific">Frigoriglobus tundricola</name>
    <dbReference type="NCBI Taxonomy" id="2774151"/>
    <lineage>
        <taxon>Bacteria</taxon>
        <taxon>Pseudomonadati</taxon>
        <taxon>Planctomycetota</taxon>
        <taxon>Planctomycetia</taxon>
        <taxon>Gemmatales</taxon>
        <taxon>Gemmataceae</taxon>
        <taxon>Frigoriglobus</taxon>
    </lineage>
</organism>
<evidence type="ECO:0000313" key="2">
    <source>
        <dbReference type="EMBL" id="QJW93191.1"/>
    </source>
</evidence>
<reference evidence="3" key="1">
    <citation type="submission" date="2020-05" db="EMBL/GenBank/DDBJ databases">
        <title>Frigoriglobus tundricola gen. nov., sp. nov., a psychrotolerant cellulolytic planctomycete of the family Gemmataceae with two divergent copies of 16S rRNA gene.</title>
        <authorList>
            <person name="Kulichevskaya I.S."/>
            <person name="Ivanova A.A."/>
            <person name="Naumoff D.G."/>
            <person name="Beletsky A.V."/>
            <person name="Rijpstra W.I.C."/>
            <person name="Sinninghe Damste J.S."/>
            <person name="Mardanov A.V."/>
            <person name="Ravin N.V."/>
            <person name="Dedysh S.N."/>
        </authorList>
    </citation>
    <scope>NUCLEOTIDE SEQUENCE [LARGE SCALE GENOMIC DNA]</scope>
    <source>
        <strain evidence="3">PL17</strain>
    </source>
</reference>
<keyword evidence="3" id="KW-1185">Reference proteome</keyword>
<dbReference type="EMBL" id="CP053452">
    <property type="protein sequence ID" value="QJW93191.1"/>
    <property type="molecule type" value="Genomic_DNA"/>
</dbReference>
<feature type="compositionally biased region" description="Basic and acidic residues" evidence="1">
    <location>
        <begin position="48"/>
        <end position="61"/>
    </location>
</feature>
<proteinExistence type="predicted"/>
<protein>
    <submittedName>
        <fullName evidence="2">Uncharacterized protein</fullName>
    </submittedName>
</protein>
<dbReference type="Proteomes" id="UP000503447">
    <property type="component" value="Chromosome"/>
</dbReference>
<evidence type="ECO:0000313" key="3">
    <source>
        <dbReference type="Proteomes" id="UP000503447"/>
    </source>
</evidence>
<dbReference type="RefSeq" id="WP_171469440.1">
    <property type="nucleotide sequence ID" value="NZ_CP053452.2"/>
</dbReference>
<dbReference type="KEGG" id="ftj:FTUN_0696"/>
<feature type="region of interest" description="Disordered" evidence="1">
    <location>
        <begin position="15"/>
        <end position="68"/>
    </location>
</feature>
<accession>A0A6M5YIP2</accession>
<name>A0A6M5YIP2_9BACT</name>
<sequence>MVELEAVLEALGRLGIAPPDEPGAGDAVLLPHPLRSGDPGTGNGKVSEPNERTGTRGPKEKAGRKRSA</sequence>
<evidence type="ECO:0000256" key="1">
    <source>
        <dbReference type="SAM" id="MobiDB-lite"/>
    </source>
</evidence>
<dbReference type="AlphaFoldDB" id="A0A6M5YIP2"/>
<gene>
    <name evidence="2" type="ORF">FTUN_0696</name>
</gene>